<evidence type="ECO:0000313" key="1">
    <source>
        <dbReference type="EMBL" id="KAK3718597.1"/>
    </source>
</evidence>
<evidence type="ECO:0000313" key="2">
    <source>
        <dbReference type="Proteomes" id="UP001281147"/>
    </source>
</evidence>
<comment type="caution">
    <text evidence="1">The sequence shown here is derived from an EMBL/GenBank/DDBJ whole genome shotgun (WGS) entry which is preliminary data.</text>
</comment>
<gene>
    <name evidence="1" type="ORF">LTR37_005101</name>
</gene>
<sequence length="223" mass="25789">MATKPIHLYSHATGPNPWKVVILLEELAIPYETEFVDFSVIKKDPYISVNPNGRVPAIKDPNTDITLWESGAIIDYLLDTYDFQNQFRYTESPQKYEQKCWADFQMSGQGPYFGQKAWFTYFHSDTNITSAKERYGNEIKRVLGVINSHLEKTGNPYLVGDKICYADLMFVPWNALVEGFLLGQEGFDWKAEFPKSYEWHQNLVARPNVKKMLELKAKASEKK</sequence>
<proteinExistence type="predicted"/>
<organism evidence="1 2">
    <name type="scientific">Vermiconidia calcicola</name>
    <dbReference type="NCBI Taxonomy" id="1690605"/>
    <lineage>
        <taxon>Eukaryota</taxon>
        <taxon>Fungi</taxon>
        <taxon>Dikarya</taxon>
        <taxon>Ascomycota</taxon>
        <taxon>Pezizomycotina</taxon>
        <taxon>Dothideomycetes</taxon>
        <taxon>Dothideomycetidae</taxon>
        <taxon>Mycosphaerellales</taxon>
        <taxon>Extremaceae</taxon>
        <taxon>Vermiconidia</taxon>
    </lineage>
</organism>
<reference evidence="1" key="1">
    <citation type="submission" date="2023-07" db="EMBL/GenBank/DDBJ databases">
        <title>Black Yeasts Isolated from many extreme environments.</title>
        <authorList>
            <person name="Coleine C."/>
            <person name="Stajich J.E."/>
            <person name="Selbmann L."/>
        </authorList>
    </citation>
    <scope>NUCLEOTIDE SEQUENCE</scope>
    <source>
        <strain evidence="1">CCFEE 5714</strain>
    </source>
</reference>
<name>A0ACC3NKE0_9PEZI</name>
<accession>A0ACC3NKE0</accession>
<keyword evidence="2" id="KW-1185">Reference proteome</keyword>
<protein>
    <submittedName>
        <fullName evidence="1">Uncharacterized protein</fullName>
    </submittedName>
</protein>
<dbReference type="Proteomes" id="UP001281147">
    <property type="component" value="Unassembled WGS sequence"/>
</dbReference>
<dbReference type="EMBL" id="JAUTXU010000031">
    <property type="protein sequence ID" value="KAK3718597.1"/>
    <property type="molecule type" value="Genomic_DNA"/>
</dbReference>